<dbReference type="GO" id="GO:0016726">
    <property type="term" value="F:oxidoreductase activity, acting on CH or CH2 groups, NAD or NADP as acceptor"/>
    <property type="evidence" value="ECO:0007669"/>
    <property type="project" value="UniProtKB-UniRule"/>
</dbReference>
<dbReference type="CDD" id="cd02274">
    <property type="entry name" value="DHDPR_N"/>
    <property type="match status" value="1"/>
</dbReference>
<feature type="binding site" evidence="13">
    <location>
        <position position="66"/>
    </location>
    <ligand>
        <name>NAD(+)</name>
        <dbReference type="ChEBI" id="CHEBI:57540"/>
    </ligand>
</feature>
<keyword evidence="6 13" id="KW-0560">Oxidoreductase</keyword>
<sequence length="274" mass="27423">MLDANSRSAGNIASQGKTVTSPIKIAVAGANGRMGRAILPLLAGDSGFAFVGGIGCEGSAGAGLIDRSAAIGAADVILDFTTGRAAAELAGLCASAGGPALVIGATGFEPDELERIAEAARRIPILRSGNFSIGVNMLVGLVAQAARALPAHGWDIEILEAHHNRKIDAPSGTALMLGEAAAGGRGVSLASVERRGRDGITGERPTGEIGFAVLRAGGLVGEHSVLFAAAEEVVTLSHSALDRGMFARGALAAARWIAGRAPGEYAMGDVLGLA</sequence>
<evidence type="ECO:0000256" key="4">
    <source>
        <dbReference type="ARBA" id="ARBA00022857"/>
    </source>
</evidence>
<dbReference type="PROSITE" id="PS01298">
    <property type="entry name" value="DAPB"/>
    <property type="match status" value="1"/>
</dbReference>
<dbReference type="GO" id="GO:0009089">
    <property type="term" value="P:lysine biosynthetic process via diaminopimelate"/>
    <property type="evidence" value="ECO:0007669"/>
    <property type="project" value="UniProtKB-UniRule"/>
</dbReference>
<evidence type="ECO:0000256" key="13">
    <source>
        <dbReference type="HAMAP-Rule" id="MF_00102"/>
    </source>
</evidence>
<evidence type="ECO:0000259" key="14">
    <source>
        <dbReference type="Pfam" id="PF01113"/>
    </source>
</evidence>
<dbReference type="AlphaFoldDB" id="A0A179BU29"/>
<evidence type="ECO:0000256" key="8">
    <source>
        <dbReference type="ARBA" id="ARBA00023154"/>
    </source>
</evidence>
<dbReference type="Gene3D" id="3.30.360.10">
    <property type="entry name" value="Dihydrodipicolinate Reductase, domain 2"/>
    <property type="match status" value="1"/>
</dbReference>
<keyword evidence="4 13" id="KW-0521">NADP</keyword>
<dbReference type="InterPro" id="IPR036291">
    <property type="entry name" value="NAD(P)-bd_dom_sf"/>
</dbReference>
<feature type="binding site" evidence="13">
    <location>
        <begin position="29"/>
        <end position="34"/>
    </location>
    <ligand>
        <name>NAD(+)</name>
        <dbReference type="ChEBI" id="CHEBI:57540"/>
    </ligand>
</feature>
<dbReference type="Gene3D" id="3.40.50.720">
    <property type="entry name" value="NAD(P)-binding Rossmann-like Domain"/>
    <property type="match status" value="1"/>
</dbReference>
<feature type="active site" description="Proton donor/acceptor" evidence="13">
    <location>
        <position position="162"/>
    </location>
</feature>
<dbReference type="InterPro" id="IPR022663">
    <property type="entry name" value="DapB_C"/>
</dbReference>
<dbReference type="GO" id="GO:0019877">
    <property type="term" value="P:diaminopimelate biosynthetic process"/>
    <property type="evidence" value="ECO:0007669"/>
    <property type="project" value="UniProtKB-UniRule"/>
</dbReference>
<dbReference type="Pfam" id="PF05173">
    <property type="entry name" value="DapB_C"/>
    <property type="match status" value="1"/>
</dbReference>
<comment type="subcellular location">
    <subcellularLocation>
        <location evidence="13">Cytoplasm</location>
    </subcellularLocation>
</comment>
<protein>
    <recommendedName>
        <fullName evidence="10 13">4-hydroxy-tetrahydrodipicolinate reductase</fullName>
        <shortName evidence="13">HTPA reductase</shortName>
        <ecNumber evidence="10 13">1.17.1.8</ecNumber>
    </recommendedName>
</protein>
<keyword evidence="2 13" id="KW-0963">Cytoplasm</keyword>
<dbReference type="GO" id="GO:0008839">
    <property type="term" value="F:4-hydroxy-tetrahydrodipicolinate reductase"/>
    <property type="evidence" value="ECO:0007669"/>
    <property type="project" value="UniProtKB-UniRule"/>
</dbReference>
<dbReference type="eggNOG" id="COG0289">
    <property type="taxonomic scope" value="Bacteria"/>
</dbReference>
<dbReference type="HAMAP" id="MF_00102">
    <property type="entry name" value="DapB"/>
    <property type="match status" value="1"/>
</dbReference>
<feature type="domain" description="Dihydrodipicolinate reductase C-terminal" evidence="15">
    <location>
        <begin position="134"/>
        <end position="271"/>
    </location>
</feature>
<dbReference type="GO" id="GO:0005829">
    <property type="term" value="C:cytosol"/>
    <property type="evidence" value="ECO:0007669"/>
    <property type="project" value="TreeGrafter"/>
</dbReference>
<comment type="pathway">
    <text evidence="9 13">Amino-acid biosynthesis; L-lysine biosynthesis via DAP pathway; (S)-tetrahydrodipicolinate from L-aspartate: step 4/4.</text>
</comment>
<evidence type="ECO:0000256" key="5">
    <source>
        <dbReference type="ARBA" id="ARBA00022915"/>
    </source>
</evidence>
<dbReference type="InterPro" id="IPR023940">
    <property type="entry name" value="DHDPR_bac"/>
</dbReference>
<evidence type="ECO:0000313" key="16">
    <source>
        <dbReference type="EMBL" id="OAP94671.1"/>
    </source>
</evidence>
<keyword evidence="5 13" id="KW-0220">Diaminopimelate biosynthesis</keyword>
<comment type="similarity">
    <text evidence="1 13">Belongs to the DapB family.</text>
</comment>
<evidence type="ECO:0000256" key="2">
    <source>
        <dbReference type="ARBA" id="ARBA00022490"/>
    </source>
</evidence>
<comment type="catalytic activity">
    <reaction evidence="12 13">
        <text>(S)-2,3,4,5-tetrahydrodipicolinate + NAD(+) + H2O = (2S,4S)-4-hydroxy-2,3,4,5-tetrahydrodipicolinate + NADH + H(+)</text>
        <dbReference type="Rhea" id="RHEA:35323"/>
        <dbReference type="ChEBI" id="CHEBI:15377"/>
        <dbReference type="ChEBI" id="CHEBI:15378"/>
        <dbReference type="ChEBI" id="CHEBI:16845"/>
        <dbReference type="ChEBI" id="CHEBI:57540"/>
        <dbReference type="ChEBI" id="CHEBI:57945"/>
        <dbReference type="ChEBI" id="CHEBI:67139"/>
        <dbReference type="EC" id="1.17.1.8"/>
    </reaction>
</comment>
<keyword evidence="8 13" id="KW-0457">Lysine biosynthesis</keyword>
<evidence type="ECO:0000256" key="3">
    <source>
        <dbReference type="ARBA" id="ARBA00022605"/>
    </source>
</evidence>
<reference evidence="16" key="1">
    <citation type="submission" date="2016-04" db="EMBL/GenBank/DDBJ databases">
        <title>Fast-growing isolate from the root nodules of Vavilovia formosa.</title>
        <authorList>
            <person name="Kimeklis A."/>
            <person name="Safronova V."/>
            <person name="Belimov A."/>
            <person name="Andronov E."/>
        </authorList>
    </citation>
    <scope>NUCLEOTIDE SEQUENCE [LARGE SCALE GENOMIC DNA]</scope>
    <source>
        <strain evidence="16">Vaf-46</strain>
    </source>
</reference>
<organism evidence="16">
    <name type="scientific">Rhizobium leguminosarum</name>
    <dbReference type="NCBI Taxonomy" id="384"/>
    <lineage>
        <taxon>Bacteria</taxon>
        <taxon>Pseudomonadati</taxon>
        <taxon>Pseudomonadota</taxon>
        <taxon>Alphaproteobacteria</taxon>
        <taxon>Hyphomicrobiales</taxon>
        <taxon>Rhizobiaceae</taxon>
        <taxon>Rhizobium/Agrobacterium group</taxon>
        <taxon>Rhizobium</taxon>
    </lineage>
</organism>
<feature type="binding site" evidence="13">
    <location>
        <position position="163"/>
    </location>
    <ligand>
        <name>(S)-2,3,4,5-tetrahydrodipicolinate</name>
        <dbReference type="ChEBI" id="CHEBI:16845"/>
    </ligand>
</feature>
<feature type="binding site" evidence="13">
    <location>
        <position position="67"/>
    </location>
    <ligand>
        <name>NADP(+)</name>
        <dbReference type="ChEBI" id="CHEBI:58349"/>
    </ligand>
</feature>
<evidence type="ECO:0000256" key="10">
    <source>
        <dbReference type="ARBA" id="ARBA00038983"/>
    </source>
</evidence>
<dbReference type="UniPathway" id="UPA00034">
    <property type="reaction ID" value="UER00018"/>
</dbReference>
<dbReference type="SUPFAM" id="SSF55347">
    <property type="entry name" value="Glyceraldehyde-3-phosphate dehydrogenase-like, C-terminal domain"/>
    <property type="match status" value="1"/>
</dbReference>
<dbReference type="EMBL" id="LWBS01000176">
    <property type="protein sequence ID" value="OAP94671.1"/>
    <property type="molecule type" value="Genomic_DNA"/>
</dbReference>
<comment type="subunit">
    <text evidence="13">Homotetramer.</text>
</comment>
<proteinExistence type="inferred from homology"/>
<dbReference type="InterPro" id="IPR022664">
    <property type="entry name" value="DapB_N_CS"/>
</dbReference>
<evidence type="ECO:0000256" key="11">
    <source>
        <dbReference type="ARBA" id="ARBA00049080"/>
    </source>
</evidence>
<dbReference type="PANTHER" id="PTHR20836:SF0">
    <property type="entry name" value="4-HYDROXY-TETRAHYDRODIPICOLINATE REDUCTASE 1, CHLOROPLASTIC-RELATED"/>
    <property type="match status" value="1"/>
</dbReference>
<gene>
    <name evidence="13" type="primary">dapB</name>
    <name evidence="16" type="ORF">A4U53_20790</name>
</gene>
<dbReference type="NCBIfam" id="TIGR00036">
    <property type="entry name" value="dapB"/>
    <property type="match status" value="1"/>
</dbReference>
<evidence type="ECO:0000256" key="7">
    <source>
        <dbReference type="ARBA" id="ARBA00023027"/>
    </source>
</evidence>
<keyword evidence="3 13" id="KW-0028">Amino-acid biosynthesis</keyword>
<dbReference type="PIRSF" id="PIRSF000161">
    <property type="entry name" value="DHPR"/>
    <property type="match status" value="1"/>
</dbReference>
<comment type="caution">
    <text evidence="13">Was originally thought to be a dihydrodipicolinate reductase (DHDPR), catalyzing the conversion of dihydrodipicolinate to tetrahydrodipicolinate. However, it was shown in E.coli that the substrate of the enzymatic reaction is not dihydrodipicolinate (DHDP) but in fact (2S,4S)-4-hydroxy-2,3,4,5-tetrahydrodipicolinic acid (HTPA), the product released by the DapA-catalyzed reaction.</text>
</comment>
<evidence type="ECO:0000256" key="6">
    <source>
        <dbReference type="ARBA" id="ARBA00023002"/>
    </source>
</evidence>
<dbReference type="SUPFAM" id="SSF51735">
    <property type="entry name" value="NAD(P)-binding Rossmann-fold domains"/>
    <property type="match status" value="1"/>
</dbReference>
<dbReference type="InterPro" id="IPR000846">
    <property type="entry name" value="DapB_N"/>
</dbReference>
<keyword evidence="7 13" id="KW-0520">NAD</keyword>
<comment type="catalytic activity">
    <reaction evidence="11 13">
        <text>(S)-2,3,4,5-tetrahydrodipicolinate + NADP(+) + H2O = (2S,4S)-4-hydroxy-2,3,4,5-tetrahydrodipicolinate + NADPH + H(+)</text>
        <dbReference type="Rhea" id="RHEA:35331"/>
        <dbReference type="ChEBI" id="CHEBI:15377"/>
        <dbReference type="ChEBI" id="CHEBI:15378"/>
        <dbReference type="ChEBI" id="CHEBI:16845"/>
        <dbReference type="ChEBI" id="CHEBI:57783"/>
        <dbReference type="ChEBI" id="CHEBI:58349"/>
        <dbReference type="ChEBI" id="CHEBI:67139"/>
        <dbReference type="EC" id="1.17.1.8"/>
    </reaction>
</comment>
<name>A0A179BU29_RHILE</name>
<feature type="binding site" evidence="13">
    <location>
        <begin position="104"/>
        <end position="106"/>
    </location>
    <ligand>
        <name>NAD(+)</name>
        <dbReference type="ChEBI" id="CHEBI:57540"/>
    </ligand>
</feature>
<feature type="binding site" evidence="13">
    <location>
        <begin position="128"/>
        <end position="131"/>
    </location>
    <ligand>
        <name>NAD(+)</name>
        <dbReference type="ChEBI" id="CHEBI:57540"/>
    </ligand>
</feature>
<dbReference type="Pfam" id="PF01113">
    <property type="entry name" value="DapB_N"/>
    <property type="match status" value="1"/>
</dbReference>
<evidence type="ECO:0000256" key="12">
    <source>
        <dbReference type="ARBA" id="ARBA00049396"/>
    </source>
</evidence>
<dbReference type="PANTHER" id="PTHR20836">
    <property type="entry name" value="DIHYDRODIPICOLINATE REDUCTASE"/>
    <property type="match status" value="1"/>
</dbReference>
<evidence type="ECO:0000256" key="1">
    <source>
        <dbReference type="ARBA" id="ARBA00006642"/>
    </source>
</evidence>
<comment type="function">
    <text evidence="13">Catalyzes the conversion of 4-hydroxy-tetrahydrodipicolinate (HTPA) to tetrahydrodipicolinate.</text>
</comment>
<evidence type="ECO:0000259" key="15">
    <source>
        <dbReference type="Pfam" id="PF05173"/>
    </source>
</evidence>
<feature type="domain" description="Dihydrodipicolinate reductase N-terminal" evidence="14">
    <location>
        <begin position="23"/>
        <end position="131"/>
    </location>
</feature>
<feature type="binding site" evidence="13">
    <location>
        <begin position="172"/>
        <end position="173"/>
    </location>
    <ligand>
        <name>(S)-2,3,4,5-tetrahydrodipicolinate</name>
        <dbReference type="ChEBI" id="CHEBI:16845"/>
    </ligand>
</feature>
<comment type="caution">
    <text evidence="16">The sequence shown here is derived from an EMBL/GenBank/DDBJ whole genome shotgun (WGS) entry which is preliminary data.</text>
</comment>
<dbReference type="GO" id="GO:0050661">
    <property type="term" value="F:NADP binding"/>
    <property type="evidence" value="ECO:0007669"/>
    <property type="project" value="UniProtKB-UniRule"/>
</dbReference>
<evidence type="ECO:0000256" key="9">
    <source>
        <dbReference type="ARBA" id="ARBA00037922"/>
    </source>
</evidence>
<dbReference type="EC" id="1.17.1.8" evidence="10 13"/>
<accession>A0A179BU29</accession>
<dbReference type="GO" id="GO:0051287">
    <property type="term" value="F:NAD binding"/>
    <property type="evidence" value="ECO:0007669"/>
    <property type="project" value="UniProtKB-UniRule"/>
</dbReference>
<feature type="active site" description="Proton donor" evidence="13">
    <location>
        <position position="166"/>
    </location>
</feature>